<comment type="caution">
    <text evidence="4">The sequence shown here is derived from an EMBL/GenBank/DDBJ whole genome shotgun (WGS) entry which is preliminary data.</text>
</comment>
<dbReference type="Proteomes" id="UP000823749">
    <property type="component" value="Chromosome 1"/>
</dbReference>
<keyword evidence="5" id="KW-1185">Reference proteome</keyword>
<accession>A0AAV6LH84</accession>
<feature type="compositionally biased region" description="Low complexity" evidence="1">
    <location>
        <begin position="30"/>
        <end position="44"/>
    </location>
</feature>
<gene>
    <name evidence="4" type="ORF">RHGRI_000316</name>
</gene>
<keyword evidence="2" id="KW-0812">Transmembrane</keyword>
<proteinExistence type="predicted"/>
<evidence type="ECO:0000313" key="4">
    <source>
        <dbReference type="EMBL" id="KAG5564094.1"/>
    </source>
</evidence>
<keyword evidence="2" id="KW-1133">Transmembrane helix</keyword>
<feature type="chain" id="PRO_5043675231" evidence="3">
    <location>
        <begin position="20"/>
        <end position="135"/>
    </location>
</feature>
<feature type="signal peptide" evidence="3">
    <location>
        <begin position="1"/>
        <end position="19"/>
    </location>
</feature>
<evidence type="ECO:0000313" key="5">
    <source>
        <dbReference type="Proteomes" id="UP000823749"/>
    </source>
</evidence>
<feature type="transmembrane region" description="Helical" evidence="2">
    <location>
        <begin position="90"/>
        <end position="114"/>
    </location>
</feature>
<sequence length="135" mass="14385">MVRSLRFLLLSISILSTLSRPPPPPPPPHSTLSSPSLPPYTLSSPSPPPYTLSSPSPSPPPPPYTLASPQPPPPPPYTLSSPPQLKSSSMALSFFGKIVLPIIASGLVFLLFWACRRFLVDLLQTVAAIGDILPL</sequence>
<feature type="compositionally biased region" description="Pro residues" evidence="1">
    <location>
        <begin position="45"/>
        <end position="77"/>
    </location>
</feature>
<dbReference type="EMBL" id="JACTNZ010000001">
    <property type="protein sequence ID" value="KAG5564094.1"/>
    <property type="molecule type" value="Genomic_DNA"/>
</dbReference>
<feature type="compositionally biased region" description="Pro residues" evidence="1">
    <location>
        <begin position="20"/>
        <end position="29"/>
    </location>
</feature>
<dbReference type="PRINTS" id="PR01217">
    <property type="entry name" value="PRICHEXTENSN"/>
</dbReference>
<feature type="region of interest" description="Disordered" evidence="1">
    <location>
        <begin position="17"/>
        <end position="84"/>
    </location>
</feature>
<name>A0AAV6LH84_9ERIC</name>
<dbReference type="AlphaFoldDB" id="A0AAV6LH84"/>
<organism evidence="4 5">
    <name type="scientific">Rhododendron griersonianum</name>
    <dbReference type="NCBI Taxonomy" id="479676"/>
    <lineage>
        <taxon>Eukaryota</taxon>
        <taxon>Viridiplantae</taxon>
        <taxon>Streptophyta</taxon>
        <taxon>Embryophyta</taxon>
        <taxon>Tracheophyta</taxon>
        <taxon>Spermatophyta</taxon>
        <taxon>Magnoliopsida</taxon>
        <taxon>eudicotyledons</taxon>
        <taxon>Gunneridae</taxon>
        <taxon>Pentapetalae</taxon>
        <taxon>asterids</taxon>
        <taxon>Ericales</taxon>
        <taxon>Ericaceae</taxon>
        <taxon>Ericoideae</taxon>
        <taxon>Rhodoreae</taxon>
        <taxon>Rhododendron</taxon>
    </lineage>
</organism>
<protein>
    <submittedName>
        <fullName evidence="4">Uncharacterized protein</fullName>
    </submittedName>
</protein>
<keyword evidence="3" id="KW-0732">Signal</keyword>
<reference evidence="4" key="1">
    <citation type="submission" date="2020-08" db="EMBL/GenBank/DDBJ databases">
        <title>Plant Genome Project.</title>
        <authorList>
            <person name="Zhang R.-G."/>
        </authorList>
    </citation>
    <scope>NUCLEOTIDE SEQUENCE</scope>
    <source>
        <strain evidence="4">WSP0</strain>
        <tissue evidence="4">Leaf</tissue>
    </source>
</reference>
<evidence type="ECO:0000256" key="1">
    <source>
        <dbReference type="SAM" id="MobiDB-lite"/>
    </source>
</evidence>
<keyword evidence="2" id="KW-0472">Membrane</keyword>
<evidence type="ECO:0000256" key="2">
    <source>
        <dbReference type="SAM" id="Phobius"/>
    </source>
</evidence>
<evidence type="ECO:0000256" key="3">
    <source>
        <dbReference type="SAM" id="SignalP"/>
    </source>
</evidence>